<feature type="region of interest" description="Disordered" evidence="1">
    <location>
        <begin position="1"/>
        <end position="25"/>
    </location>
</feature>
<accession>A0AAF0R0T1</accession>
<keyword evidence="4" id="KW-1185">Reference proteome</keyword>
<proteinExistence type="predicted"/>
<evidence type="ECO:0000256" key="1">
    <source>
        <dbReference type="SAM" id="MobiDB-lite"/>
    </source>
</evidence>
<reference evidence="3" key="1">
    <citation type="submission" date="2023-08" db="EMBL/GenBank/DDBJ databases">
        <title>A de novo genome assembly of Solanum verrucosum Schlechtendal, a Mexican diploid species geographically isolated from the other diploid A-genome species in potato relatives.</title>
        <authorList>
            <person name="Hosaka K."/>
        </authorList>
    </citation>
    <scope>NUCLEOTIDE SEQUENCE</scope>
    <source>
        <tissue evidence="3">Young leaves</tissue>
    </source>
</reference>
<organism evidence="3 4">
    <name type="scientific">Solanum verrucosum</name>
    <dbReference type="NCBI Taxonomy" id="315347"/>
    <lineage>
        <taxon>Eukaryota</taxon>
        <taxon>Viridiplantae</taxon>
        <taxon>Streptophyta</taxon>
        <taxon>Embryophyta</taxon>
        <taxon>Tracheophyta</taxon>
        <taxon>Spermatophyta</taxon>
        <taxon>Magnoliopsida</taxon>
        <taxon>eudicotyledons</taxon>
        <taxon>Gunneridae</taxon>
        <taxon>Pentapetalae</taxon>
        <taxon>asterids</taxon>
        <taxon>lamiids</taxon>
        <taxon>Solanales</taxon>
        <taxon>Solanaceae</taxon>
        <taxon>Solanoideae</taxon>
        <taxon>Solaneae</taxon>
        <taxon>Solanum</taxon>
    </lineage>
</organism>
<dbReference type="AlphaFoldDB" id="A0AAF0R0T1"/>
<dbReference type="EMBL" id="CP133617">
    <property type="protein sequence ID" value="WMV33196.1"/>
    <property type="molecule type" value="Genomic_DNA"/>
</dbReference>
<keyword evidence="2" id="KW-0812">Transmembrane</keyword>
<evidence type="ECO:0000313" key="4">
    <source>
        <dbReference type="Proteomes" id="UP001234989"/>
    </source>
</evidence>
<evidence type="ECO:0000313" key="3">
    <source>
        <dbReference type="EMBL" id="WMV33196.1"/>
    </source>
</evidence>
<name>A0AAF0R0T1_SOLVR</name>
<dbReference type="Proteomes" id="UP001234989">
    <property type="component" value="Chromosome 6"/>
</dbReference>
<evidence type="ECO:0000256" key="2">
    <source>
        <dbReference type="SAM" id="Phobius"/>
    </source>
</evidence>
<feature type="transmembrane region" description="Helical" evidence="2">
    <location>
        <begin position="80"/>
        <end position="104"/>
    </location>
</feature>
<keyword evidence="2" id="KW-0472">Membrane</keyword>
<gene>
    <name evidence="3" type="ORF">MTR67_026581</name>
</gene>
<sequence>MVSNGNQHHDGGNRHNSGGVRHNSGGVQYISAIDEKKDESKPSTSLHKLTWHTHSNGELVQGMTDTLIQKAVTFCIREQHWLNCLIFFIVEHIFSILMIHSFFYRYNIRN</sequence>
<keyword evidence="2" id="KW-1133">Transmembrane helix</keyword>
<protein>
    <submittedName>
        <fullName evidence="3">Uncharacterized protein</fullName>
    </submittedName>
</protein>